<proteinExistence type="inferred from homology"/>
<evidence type="ECO:0000256" key="2">
    <source>
        <dbReference type="ARBA" id="ARBA00005641"/>
    </source>
</evidence>
<dbReference type="GO" id="GO:0009986">
    <property type="term" value="C:cell surface"/>
    <property type="evidence" value="ECO:0007669"/>
    <property type="project" value="TreeGrafter"/>
</dbReference>
<dbReference type="VEuPathDB" id="FungiDB:B9J08_000054"/>
<dbReference type="EMBL" id="LGST01000041">
    <property type="protein sequence ID" value="KND97387.1"/>
    <property type="molecule type" value="Genomic_DNA"/>
</dbReference>
<evidence type="ECO:0000256" key="4">
    <source>
        <dbReference type="ARBA" id="ARBA00022729"/>
    </source>
</evidence>
<evidence type="ECO:0000256" key="10">
    <source>
        <dbReference type="RuleBase" id="RU361153"/>
    </source>
</evidence>
<keyword evidence="6 10" id="KW-0326">Glycosidase</keyword>
<evidence type="ECO:0000313" key="15">
    <source>
        <dbReference type="Proteomes" id="UP000037122"/>
    </source>
</evidence>
<dbReference type="VEuPathDB" id="FungiDB:QG37_05766"/>
<comment type="catalytic activity">
    <reaction evidence="8">
        <text>Successive hydrolysis of beta-D-glucose units from the non-reducing ends of (1-&gt;3)-beta-D-glucans, releasing alpha-glucose.</text>
        <dbReference type="EC" id="3.2.1.58"/>
    </reaction>
</comment>
<gene>
    <name evidence="14" type="ORF">QG37_05766</name>
</gene>
<dbReference type="VEuPathDB" id="FungiDB:CJI96_0001491"/>
<evidence type="ECO:0000313" key="14">
    <source>
        <dbReference type="EMBL" id="KND97387.1"/>
    </source>
</evidence>
<dbReference type="AlphaFoldDB" id="A0A0L0NT89"/>
<sequence length="496" mass="57237">MPMLFLILSLYSIGIGSVVAGVLGGAPTHGFNFSSVYSNRTNATYYNYTNAISSNDFSYRGVALGGWLVLEPYITPSLFLSFNESSHNLSDIPKDEYRFCEKLGEEEASKRLQKHWSTFYNALDFADIKAYGFNMVRIPVGYWAFETLDDDPYVPGAQEYLDKAIEWAHDNDLKVWIDLHGAPNSQNGFDNSGLFRKNEPGWQDKSEYVDLTLKVLRQIYAKYGSAEFSERYNDTILGIEVLNEPMGPKLKMPKLKDFYDKAYTAARSIQETNNTIVFHDAFQKAGYWNNFRQHNNNMTNITRNYNILIDHHHYEVFGVGQLNSSIAQHIENIKNYASGIEDELNHHPAVVGEWSAALTDCAPWLNSVNWGTRWEGTPPYDNSPIKLKSIKNCHEINNWKSWSEKHKRDTRKFIEIQLDQYESKTNGWIFWCYKTETTIEWDFKRLAQYGLFPQPFEDRQYIKNGTDTKPDKSGSSRQFGLLTLSLFVAIFLSFFI</sequence>
<accession>A0A0L0NT89</accession>
<keyword evidence="4 12" id="KW-0732">Signal</keyword>
<dbReference type="VEuPathDB" id="FungiDB:CJJ09_002021"/>
<dbReference type="SUPFAM" id="SSF51445">
    <property type="entry name" value="(Trans)glycosidases"/>
    <property type="match status" value="1"/>
</dbReference>
<dbReference type="GO" id="GO:0009251">
    <property type="term" value="P:glucan catabolic process"/>
    <property type="evidence" value="ECO:0007669"/>
    <property type="project" value="TreeGrafter"/>
</dbReference>
<keyword evidence="11" id="KW-0472">Membrane</keyword>
<dbReference type="InterPro" id="IPR017853">
    <property type="entry name" value="GH"/>
</dbReference>
<comment type="subcellular location">
    <subcellularLocation>
        <location evidence="1">Secreted</location>
    </subcellularLocation>
</comment>
<feature type="transmembrane region" description="Helical" evidence="11">
    <location>
        <begin position="479"/>
        <end position="495"/>
    </location>
</feature>
<organism evidence="14 15">
    <name type="scientific">Candidozyma auris</name>
    <name type="common">Yeast</name>
    <name type="synonym">Candida auris</name>
    <dbReference type="NCBI Taxonomy" id="498019"/>
    <lineage>
        <taxon>Eukaryota</taxon>
        <taxon>Fungi</taxon>
        <taxon>Dikarya</taxon>
        <taxon>Ascomycota</taxon>
        <taxon>Saccharomycotina</taxon>
        <taxon>Pichiomycetes</taxon>
        <taxon>Metschnikowiaceae</taxon>
        <taxon>Candidozyma</taxon>
    </lineage>
</organism>
<keyword evidence="7" id="KW-0961">Cell wall biogenesis/degradation</keyword>
<evidence type="ECO:0000256" key="5">
    <source>
        <dbReference type="ARBA" id="ARBA00022801"/>
    </source>
</evidence>
<evidence type="ECO:0000256" key="9">
    <source>
        <dbReference type="ARBA" id="ARBA00038929"/>
    </source>
</evidence>
<evidence type="ECO:0000256" key="6">
    <source>
        <dbReference type="ARBA" id="ARBA00023295"/>
    </source>
</evidence>
<evidence type="ECO:0000256" key="7">
    <source>
        <dbReference type="ARBA" id="ARBA00023316"/>
    </source>
</evidence>
<evidence type="ECO:0000256" key="11">
    <source>
        <dbReference type="SAM" id="Phobius"/>
    </source>
</evidence>
<keyword evidence="11" id="KW-0812">Transmembrane</keyword>
<protein>
    <recommendedName>
        <fullName evidence="9">glucan 1,3-beta-glucosidase</fullName>
        <ecNumber evidence="9">3.2.1.58</ecNumber>
    </recommendedName>
</protein>
<comment type="caution">
    <text evidence="14">The sequence shown here is derived from an EMBL/GenBank/DDBJ whole genome shotgun (WGS) entry which is preliminary data.</text>
</comment>
<dbReference type="GO" id="GO:0071555">
    <property type="term" value="P:cell wall organization"/>
    <property type="evidence" value="ECO:0007669"/>
    <property type="project" value="UniProtKB-KW"/>
</dbReference>
<feature type="domain" description="Glycoside hydrolase family 5" evidence="13">
    <location>
        <begin position="105"/>
        <end position="357"/>
    </location>
</feature>
<keyword evidence="3" id="KW-0964">Secreted</keyword>
<keyword evidence="11" id="KW-1133">Transmembrane helix</keyword>
<dbReference type="Pfam" id="PF00150">
    <property type="entry name" value="Cellulase"/>
    <property type="match status" value="1"/>
</dbReference>
<comment type="similarity">
    <text evidence="2 10">Belongs to the glycosyl hydrolase 5 (cellulase A) family.</text>
</comment>
<dbReference type="EC" id="3.2.1.58" evidence="9"/>
<keyword evidence="5 10" id="KW-0378">Hydrolase</keyword>
<reference evidence="15" key="1">
    <citation type="journal article" date="2015" name="BMC Genomics">
        <title>Draft genome of a commonly misdiagnosed multidrug resistant pathogen Candida auris.</title>
        <authorList>
            <person name="Chatterjee S."/>
            <person name="Alampalli S.V."/>
            <person name="Nageshan R.K."/>
            <person name="Chettiar S.T."/>
            <person name="Joshi S."/>
            <person name="Tatu U.S."/>
        </authorList>
    </citation>
    <scope>NUCLEOTIDE SEQUENCE [LARGE SCALE GENOMIC DNA]</scope>
    <source>
        <strain evidence="15">6684</strain>
    </source>
</reference>
<dbReference type="PANTHER" id="PTHR31297:SF1">
    <property type="entry name" value="GLUCAN 1,3-BETA-GLUCOSIDASE I_II-RELATED"/>
    <property type="match status" value="1"/>
</dbReference>
<dbReference type="InterPro" id="IPR050386">
    <property type="entry name" value="Glycosyl_hydrolase_5"/>
</dbReference>
<dbReference type="InterPro" id="IPR001547">
    <property type="entry name" value="Glyco_hydro_5"/>
</dbReference>
<name>A0A0L0NT89_CANAR</name>
<evidence type="ECO:0000256" key="12">
    <source>
        <dbReference type="SAM" id="SignalP"/>
    </source>
</evidence>
<dbReference type="GO" id="GO:0005576">
    <property type="term" value="C:extracellular region"/>
    <property type="evidence" value="ECO:0007669"/>
    <property type="project" value="UniProtKB-SubCell"/>
</dbReference>
<dbReference type="VEuPathDB" id="FungiDB:CJI97_000060"/>
<feature type="signal peptide" evidence="12">
    <location>
        <begin position="1"/>
        <end position="20"/>
    </location>
</feature>
<dbReference type="Gene3D" id="3.20.20.80">
    <property type="entry name" value="Glycosidases"/>
    <property type="match status" value="1"/>
</dbReference>
<evidence type="ECO:0000256" key="3">
    <source>
        <dbReference type="ARBA" id="ARBA00022525"/>
    </source>
</evidence>
<feature type="chain" id="PRO_5005545191" description="glucan 1,3-beta-glucosidase" evidence="12">
    <location>
        <begin position="21"/>
        <end position="496"/>
    </location>
</feature>
<evidence type="ECO:0000259" key="13">
    <source>
        <dbReference type="Pfam" id="PF00150"/>
    </source>
</evidence>
<evidence type="ECO:0000256" key="8">
    <source>
        <dbReference type="ARBA" id="ARBA00036824"/>
    </source>
</evidence>
<dbReference type="Proteomes" id="UP000037122">
    <property type="component" value="Unassembled WGS sequence"/>
</dbReference>
<dbReference type="VEuPathDB" id="FungiDB:CJJ07_002904"/>
<dbReference type="PANTHER" id="PTHR31297">
    <property type="entry name" value="GLUCAN ENDO-1,6-BETA-GLUCOSIDASE B"/>
    <property type="match status" value="1"/>
</dbReference>
<evidence type="ECO:0000256" key="1">
    <source>
        <dbReference type="ARBA" id="ARBA00004613"/>
    </source>
</evidence>
<dbReference type="GO" id="GO:0004338">
    <property type="term" value="F:glucan exo-1,3-beta-glucosidase activity"/>
    <property type="evidence" value="ECO:0007669"/>
    <property type="project" value="UniProtKB-EC"/>
</dbReference>